<dbReference type="InterPro" id="IPR011129">
    <property type="entry name" value="CSD"/>
</dbReference>
<dbReference type="SUPFAM" id="SSF50249">
    <property type="entry name" value="Nucleic acid-binding proteins"/>
    <property type="match status" value="1"/>
</dbReference>
<dbReference type="EMBL" id="CP054621">
    <property type="protein sequence ID" value="QKS53884.1"/>
    <property type="molecule type" value="Genomic_DNA"/>
</dbReference>
<name>A0A6N1AXJ0_9PROT</name>
<reference evidence="3 4" key="1">
    <citation type="submission" date="2020-06" db="EMBL/GenBank/DDBJ databases">
        <title>Complete genome of Azosprillum oryzae KACC14407.</title>
        <authorList>
            <person name="Kim M."/>
            <person name="Park Y.-J."/>
            <person name="Shin J.-H."/>
        </authorList>
    </citation>
    <scope>NUCLEOTIDE SEQUENCE [LARGE SCALE GENOMIC DNA]</scope>
    <source>
        <strain evidence="3 4">KACC 14407</strain>
        <plasmid evidence="3 4">unnamed6</plasmid>
    </source>
</reference>
<organism evidence="3 4">
    <name type="scientific">Azospirillum oryzae</name>
    <dbReference type="NCBI Taxonomy" id="286727"/>
    <lineage>
        <taxon>Bacteria</taxon>
        <taxon>Pseudomonadati</taxon>
        <taxon>Pseudomonadota</taxon>
        <taxon>Alphaproteobacteria</taxon>
        <taxon>Rhodospirillales</taxon>
        <taxon>Azospirillaceae</taxon>
        <taxon>Azospirillum</taxon>
    </lineage>
</organism>
<evidence type="ECO:0000313" key="3">
    <source>
        <dbReference type="EMBL" id="QKS53884.1"/>
    </source>
</evidence>
<dbReference type="KEGG" id="aoz:HUE56_25555"/>
<dbReference type="InterPro" id="IPR036567">
    <property type="entry name" value="RHF-like"/>
</dbReference>
<keyword evidence="4" id="KW-1185">Reference proteome</keyword>
<dbReference type="SMART" id="SM00357">
    <property type="entry name" value="CSP"/>
    <property type="match status" value="1"/>
</dbReference>
<dbReference type="RefSeq" id="WP_149199543.1">
    <property type="nucleotide sequence ID" value="NZ_BSOV01000002.1"/>
</dbReference>
<protein>
    <submittedName>
        <fullName evidence="3">HPF/RaiA family ribosome-associated protein</fullName>
    </submittedName>
</protein>
<evidence type="ECO:0000259" key="2">
    <source>
        <dbReference type="PROSITE" id="PS51857"/>
    </source>
</evidence>
<dbReference type="Gene3D" id="2.40.50.140">
    <property type="entry name" value="Nucleic acid-binding proteins"/>
    <property type="match status" value="1"/>
</dbReference>
<evidence type="ECO:0000256" key="1">
    <source>
        <dbReference type="SAM" id="MobiDB-lite"/>
    </source>
</evidence>
<dbReference type="Gene3D" id="3.30.160.100">
    <property type="entry name" value="Ribosome hibernation promotion factor-like"/>
    <property type="match status" value="1"/>
</dbReference>
<dbReference type="InterPro" id="IPR002059">
    <property type="entry name" value="CSP_DNA-bd"/>
</dbReference>
<feature type="domain" description="CSD" evidence="2">
    <location>
        <begin position="116"/>
        <end position="182"/>
    </location>
</feature>
<accession>A0A6N1AXJ0</accession>
<dbReference type="OrthoDB" id="9782252at2"/>
<proteinExistence type="predicted"/>
<dbReference type="GO" id="GO:0005829">
    <property type="term" value="C:cytosol"/>
    <property type="evidence" value="ECO:0007669"/>
    <property type="project" value="UniProtKB-ARBA"/>
</dbReference>
<dbReference type="Pfam" id="PF02482">
    <property type="entry name" value="Ribosomal_S30AE"/>
    <property type="match status" value="1"/>
</dbReference>
<feature type="region of interest" description="Disordered" evidence="1">
    <location>
        <begin position="169"/>
        <end position="197"/>
    </location>
</feature>
<dbReference type="AlphaFoldDB" id="A0A6N1AXJ0"/>
<dbReference type="Pfam" id="PF00313">
    <property type="entry name" value="CSD"/>
    <property type="match status" value="1"/>
</dbReference>
<dbReference type="CDD" id="cd00552">
    <property type="entry name" value="RaiA"/>
    <property type="match status" value="1"/>
</dbReference>
<dbReference type="SUPFAM" id="SSF69754">
    <property type="entry name" value="Ribosome binding protein Y (YfiA homologue)"/>
    <property type="match status" value="1"/>
</dbReference>
<evidence type="ECO:0000313" key="4">
    <source>
        <dbReference type="Proteomes" id="UP000509702"/>
    </source>
</evidence>
<geneLocation type="plasmid" evidence="3 4">
    <name>unnamed6</name>
</geneLocation>
<gene>
    <name evidence="3" type="ORF">HUE56_25555</name>
</gene>
<sequence length="197" mass="22109">MEFPVQITFDNLEPSPALETVVREHAAKLERFFDHIMACHVTIDAPHRHQHQGKLYAVRIDLTVPGEKLAVRHAKPEDHAHENPRVAVRDAFDAARRELEDYARRRRLDVKTHEVPLHGRVVRLFAGDGYGFIEMTDGQEVYFHRNSVADGSFDALKVDQEVRLSIAEKESAHGPQATTVTPVGKHHVVGQGAVPGP</sequence>
<keyword evidence="3" id="KW-0614">Plasmid</keyword>
<dbReference type="GO" id="GO:0003676">
    <property type="term" value="F:nucleic acid binding"/>
    <property type="evidence" value="ECO:0007669"/>
    <property type="project" value="InterPro"/>
</dbReference>
<dbReference type="InterPro" id="IPR012340">
    <property type="entry name" value="NA-bd_OB-fold"/>
</dbReference>
<dbReference type="PROSITE" id="PS51857">
    <property type="entry name" value="CSD_2"/>
    <property type="match status" value="1"/>
</dbReference>
<dbReference type="Proteomes" id="UP000509702">
    <property type="component" value="Plasmid unnamed6"/>
</dbReference>
<dbReference type="InterPro" id="IPR003489">
    <property type="entry name" value="RHF/RaiA"/>
</dbReference>